<dbReference type="OrthoDB" id="9815002at2"/>
<proteinExistence type="inferred from homology"/>
<accession>A0A844ZG25</accession>
<dbReference type="InterPro" id="IPR008258">
    <property type="entry name" value="Transglycosylase_SLT_dom_1"/>
</dbReference>
<dbReference type="SUPFAM" id="SSF53955">
    <property type="entry name" value="Lysozyme-like"/>
    <property type="match status" value="1"/>
</dbReference>
<dbReference type="Gene3D" id="1.10.530.10">
    <property type="match status" value="1"/>
</dbReference>
<gene>
    <name evidence="4" type="ORF">GRI38_07710</name>
</gene>
<comment type="caution">
    <text evidence="4">The sequence shown here is derived from an EMBL/GenBank/DDBJ whole genome shotgun (WGS) entry which is preliminary data.</text>
</comment>
<name>A0A844ZG25_9SPHN</name>
<reference evidence="4 5" key="1">
    <citation type="submission" date="2019-12" db="EMBL/GenBank/DDBJ databases">
        <title>Genomic-based taxomic classification of the family Erythrobacteraceae.</title>
        <authorList>
            <person name="Xu L."/>
        </authorList>
    </citation>
    <scope>NUCLEOTIDE SEQUENCE [LARGE SCALE GENOMIC DNA]</scope>
    <source>
        <strain evidence="4 5">MCCC 1A09962</strain>
    </source>
</reference>
<organism evidence="4 5">
    <name type="scientific">Parapontixanthobacter aurantiacus</name>
    <dbReference type="NCBI Taxonomy" id="1463599"/>
    <lineage>
        <taxon>Bacteria</taxon>
        <taxon>Pseudomonadati</taxon>
        <taxon>Pseudomonadota</taxon>
        <taxon>Alphaproteobacteria</taxon>
        <taxon>Sphingomonadales</taxon>
        <taxon>Erythrobacteraceae</taxon>
        <taxon>Parapontixanthobacter</taxon>
    </lineage>
</organism>
<evidence type="ECO:0000313" key="5">
    <source>
        <dbReference type="Proteomes" id="UP000433104"/>
    </source>
</evidence>
<evidence type="ECO:0000259" key="3">
    <source>
        <dbReference type="Pfam" id="PF01464"/>
    </source>
</evidence>
<feature type="domain" description="Transglycosylase SLT" evidence="3">
    <location>
        <begin position="83"/>
        <end position="187"/>
    </location>
</feature>
<dbReference type="EMBL" id="WTYW01000001">
    <property type="protein sequence ID" value="MXO85917.1"/>
    <property type="molecule type" value="Genomic_DNA"/>
</dbReference>
<dbReference type="CDD" id="cd00254">
    <property type="entry name" value="LT-like"/>
    <property type="match status" value="1"/>
</dbReference>
<dbReference type="InterPro" id="IPR023346">
    <property type="entry name" value="Lysozyme-like_dom_sf"/>
</dbReference>
<comment type="similarity">
    <text evidence="1">Belongs to the transglycosylase Slt family.</text>
</comment>
<dbReference type="RefSeq" id="WP_160682259.1">
    <property type="nucleotide sequence ID" value="NZ_WTYW01000001.1"/>
</dbReference>
<dbReference type="Proteomes" id="UP000433104">
    <property type="component" value="Unassembled WGS sequence"/>
</dbReference>
<dbReference type="AlphaFoldDB" id="A0A844ZG25"/>
<comment type="similarity">
    <text evidence="2">Belongs to the virb1 family.</text>
</comment>
<keyword evidence="5" id="KW-1185">Reference proteome</keyword>
<evidence type="ECO:0000313" key="4">
    <source>
        <dbReference type="EMBL" id="MXO85917.1"/>
    </source>
</evidence>
<dbReference type="PANTHER" id="PTHR37423:SF2">
    <property type="entry name" value="MEMBRANE-BOUND LYTIC MUREIN TRANSGLYCOSYLASE C"/>
    <property type="match status" value="1"/>
</dbReference>
<protein>
    <submittedName>
        <fullName evidence="4">Transglycosylase SLT domain-containing protein</fullName>
    </submittedName>
</protein>
<evidence type="ECO:0000256" key="2">
    <source>
        <dbReference type="ARBA" id="ARBA00009387"/>
    </source>
</evidence>
<dbReference type="Pfam" id="PF01464">
    <property type="entry name" value="SLT"/>
    <property type="match status" value="1"/>
</dbReference>
<dbReference type="PANTHER" id="PTHR37423">
    <property type="entry name" value="SOLUBLE LYTIC MUREIN TRANSGLYCOSYLASE-RELATED"/>
    <property type="match status" value="1"/>
</dbReference>
<evidence type="ECO:0000256" key="1">
    <source>
        <dbReference type="ARBA" id="ARBA00007734"/>
    </source>
</evidence>
<sequence length="204" mass="21925">MGLAWQAKAGAIAAFAALAVPGRADVIQIESDGARWVTGARATASVPASLHADVARPFDPAAPAETLSSHPFIPAQYLDKVTELSSRYSLSPALIEALVWQESRWQQRAVSRKGAIGLTQLMPGTASDMGVNPHDPLANLEGGARYLRIQLNRFGGDVAKALAAYNCGPERVARENGIPRIRETQNYVASILRRLDQTAHAFQE</sequence>